<evidence type="ECO:0000256" key="2">
    <source>
        <dbReference type="ARBA" id="ARBA00023015"/>
    </source>
</evidence>
<dbReference type="Gene3D" id="3.40.50.2300">
    <property type="match status" value="1"/>
</dbReference>
<dbReference type="InterPro" id="IPR036388">
    <property type="entry name" value="WH-like_DNA-bd_sf"/>
</dbReference>
<dbReference type="PROSITE" id="PS51063">
    <property type="entry name" value="HTH_CRP_2"/>
    <property type="match status" value="1"/>
</dbReference>
<dbReference type="Pfam" id="PF00027">
    <property type="entry name" value="cNMP_binding"/>
    <property type="match status" value="1"/>
</dbReference>
<dbReference type="CDD" id="cd00038">
    <property type="entry name" value="CAP_ED"/>
    <property type="match status" value="1"/>
</dbReference>
<keyword evidence="1 5" id="KW-0597">Phosphoprotein</keyword>
<evidence type="ECO:0000259" key="7">
    <source>
        <dbReference type="PROSITE" id="PS50110"/>
    </source>
</evidence>
<feature type="domain" description="Cyclic nucleotide-binding" evidence="6">
    <location>
        <begin position="149"/>
        <end position="261"/>
    </location>
</feature>
<reference evidence="9" key="1">
    <citation type="journal article" date="2014" name="Int. J. Syst. Evol. Microbiol.">
        <title>Complete genome sequence of Corynebacterium casei LMG S-19264T (=DSM 44701T), isolated from a smear-ripened cheese.</title>
        <authorList>
            <consortium name="US DOE Joint Genome Institute (JGI-PGF)"/>
            <person name="Walter F."/>
            <person name="Albersmeier A."/>
            <person name="Kalinowski J."/>
            <person name="Ruckert C."/>
        </authorList>
    </citation>
    <scope>NUCLEOTIDE SEQUENCE</scope>
    <source>
        <strain evidence="9">CGMCC 1.12751</strain>
    </source>
</reference>
<organism evidence="9 10">
    <name type="scientific">Bizionia arctica</name>
    <dbReference type="NCBI Taxonomy" id="1495645"/>
    <lineage>
        <taxon>Bacteria</taxon>
        <taxon>Pseudomonadati</taxon>
        <taxon>Bacteroidota</taxon>
        <taxon>Flavobacteriia</taxon>
        <taxon>Flavobacteriales</taxon>
        <taxon>Flavobacteriaceae</taxon>
        <taxon>Bizionia</taxon>
    </lineage>
</organism>
<dbReference type="EMBL" id="BMFQ01000002">
    <property type="protein sequence ID" value="GGG49026.1"/>
    <property type="molecule type" value="Genomic_DNA"/>
</dbReference>
<comment type="caution">
    <text evidence="9">The sequence shown here is derived from an EMBL/GenBank/DDBJ whole genome shotgun (WGS) entry which is preliminary data.</text>
</comment>
<dbReference type="InterPro" id="IPR018490">
    <property type="entry name" value="cNMP-bd_dom_sf"/>
</dbReference>
<dbReference type="InterPro" id="IPR000595">
    <property type="entry name" value="cNMP-bd_dom"/>
</dbReference>
<evidence type="ECO:0000259" key="6">
    <source>
        <dbReference type="PROSITE" id="PS50042"/>
    </source>
</evidence>
<dbReference type="PROSITE" id="PS50042">
    <property type="entry name" value="CNMP_BINDING_3"/>
    <property type="match status" value="1"/>
</dbReference>
<dbReference type="InterPro" id="IPR036390">
    <property type="entry name" value="WH_DNA-bd_sf"/>
</dbReference>
<dbReference type="SMART" id="SM00419">
    <property type="entry name" value="HTH_CRP"/>
    <property type="match status" value="1"/>
</dbReference>
<reference evidence="9" key="2">
    <citation type="submission" date="2020-09" db="EMBL/GenBank/DDBJ databases">
        <authorList>
            <person name="Sun Q."/>
            <person name="Zhou Y."/>
        </authorList>
    </citation>
    <scope>NUCLEOTIDE SEQUENCE</scope>
    <source>
        <strain evidence="9">CGMCC 1.12751</strain>
    </source>
</reference>
<sequence>MTHILIIEDNADIREVTADILMLEDYKISTASDGIQGVKQALRIIPDLIICDIMMPKLDGYGVFEQLQENEKTAKIPFIFLSAKSEKCDFRKGMTLGADDYITKPFEPEELVNAIETRLKKNEFFKKSYGNTTNSINQFLQDASKYLKLEDLANNAETVSFNNKDLIFEEGKPANHLYFIANGTVKTFRISESAKEFVSGIYNKGEFIGQLCLLGNTGKYTETAMVMEQAEVCAIHKVDFTKLIYENKTVSNKFIEMLSNNMIDLQNQLFDMAFTPVRQRAAKALLHLFNKGIITGETEIGINIPREDFAGIIGTATETAIRTLRDFKNEKLIKVEDGKRFILLNEKKLQDIADC</sequence>
<feature type="domain" description="HTH crp-type" evidence="8">
    <location>
        <begin position="275"/>
        <end position="347"/>
    </location>
</feature>
<keyword evidence="10" id="KW-1185">Reference proteome</keyword>
<evidence type="ECO:0000259" key="8">
    <source>
        <dbReference type="PROSITE" id="PS51063"/>
    </source>
</evidence>
<dbReference type="Gene3D" id="2.60.120.10">
    <property type="entry name" value="Jelly Rolls"/>
    <property type="match status" value="1"/>
</dbReference>
<dbReference type="Pfam" id="PF00072">
    <property type="entry name" value="Response_reg"/>
    <property type="match status" value="1"/>
</dbReference>
<evidence type="ECO:0000256" key="3">
    <source>
        <dbReference type="ARBA" id="ARBA00023125"/>
    </source>
</evidence>
<gene>
    <name evidence="9" type="ORF">GCM10010976_20450</name>
</gene>
<feature type="modified residue" description="4-aspartylphosphate" evidence="5">
    <location>
        <position position="52"/>
    </location>
</feature>
<dbReference type="InterPro" id="IPR011006">
    <property type="entry name" value="CheY-like_superfamily"/>
</dbReference>
<keyword evidence="3" id="KW-0238">DNA-binding</keyword>
<dbReference type="InterPro" id="IPR001789">
    <property type="entry name" value="Sig_transdc_resp-reg_receiver"/>
</dbReference>
<dbReference type="PANTHER" id="PTHR43547:SF2">
    <property type="entry name" value="HYBRID SIGNAL TRANSDUCTION HISTIDINE KINASE C"/>
    <property type="match status" value="1"/>
</dbReference>
<dbReference type="SUPFAM" id="SSF51206">
    <property type="entry name" value="cAMP-binding domain-like"/>
    <property type="match status" value="1"/>
</dbReference>
<evidence type="ECO:0000256" key="4">
    <source>
        <dbReference type="ARBA" id="ARBA00023163"/>
    </source>
</evidence>
<dbReference type="Gene3D" id="1.10.10.10">
    <property type="entry name" value="Winged helix-like DNA-binding domain superfamily/Winged helix DNA-binding domain"/>
    <property type="match status" value="1"/>
</dbReference>
<dbReference type="GO" id="GO:0006355">
    <property type="term" value="P:regulation of DNA-templated transcription"/>
    <property type="evidence" value="ECO:0007669"/>
    <property type="project" value="InterPro"/>
</dbReference>
<evidence type="ECO:0000313" key="9">
    <source>
        <dbReference type="EMBL" id="GGG49026.1"/>
    </source>
</evidence>
<evidence type="ECO:0000256" key="1">
    <source>
        <dbReference type="ARBA" id="ARBA00022553"/>
    </source>
</evidence>
<dbReference type="GO" id="GO:0000155">
    <property type="term" value="F:phosphorelay sensor kinase activity"/>
    <property type="evidence" value="ECO:0007669"/>
    <property type="project" value="TreeGrafter"/>
</dbReference>
<dbReference type="PANTHER" id="PTHR43547">
    <property type="entry name" value="TWO-COMPONENT HISTIDINE KINASE"/>
    <property type="match status" value="1"/>
</dbReference>
<dbReference type="Proteomes" id="UP000625976">
    <property type="component" value="Unassembled WGS sequence"/>
</dbReference>
<dbReference type="SUPFAM" id="SSF52172">
    <property type="entry name" value="CheY-like"/>
    <property type="match status" value="1"/>
</dbReference>
<dbReference type="SMART" id="SM00100">
    <property type="entry name" value="cNMP"/>
    <property type="match status" value="1"/>
</dbReference>
<feature type="domain" description="Response regulatory" evidence="7">
    <location>
        <begin position="3"/>
        <end position="119"/>
    </location>
</feature>
<keyword evidence="4" id="KW-0804">Transcription</keyword>
<dbReference type="Pfam" id="PF13545">
    <property type="entry name" value="HTH_Crp_2"/>
    <property type="match status" value="1"/>
</dbReference>
<dbReference type="SUPFAM" id="SSF46785">
    <property type="entry name" value="Winged helix' DNA-binding domain"/>
    <property type="match status" value="1"/>
</dbReference>
<dbReference type="InterPro" id="IPR014710">
    <property type="entry name" value="RmlC-like_jellyroll"/>
</dbReference>
<name>A0A917LPX0_9FLAO</name>
<keyword evidence="2" id="KW-0805">Transcription regulation</keyword>
<protein>
    <submittedName>
        <fullName evidence="9">Transcriptional regulator</fullName>
    </submittedName>
</protein>
<dbReference type="InterPro" id="IPR012318">
    <property type="entry name" value="HTH_CRP"/>
</dbReference>
<proteinExistence type="predicted"/>
<dbReference type="AlphaFoldDB" id="A0A917LPX0"/>
<accession>A0A917LPX0</accession>
<dbReference type="SMART" id="SM00448">
    <property type="entry name" value="REC"/>
    <property type="match status" value="1"/>
</dbReference>
<evidence type="ECO:0000256" key="5">
    <source>
        <dbReference type="PROSITE-ProRule" id="PRU00169"/>
    </source>
</evidence>
<dbReference type="GO" id="GO:0003677">
    <property type="term" value="F:DNA binding"/>
    <property type="evidence" value="ECO:0007669"/>
    <property type="project" value="UniProtKB-KW"/>
</dbReference>
<evidence type="ECO:0000313" key="10">
    <source>
        <dbReference type="Proteomes" id="UP000625976"/>
    </source>
</evidence>
<dbReference type="RefSeq" id="WP_188464439.1">
    <property type="nucleotide sequence ID" value="NZ_BMFQ01000002.1"/>
</dbReference>
<dbReference type="PROSITE" id="PS50110">
    <property type="entry name" value="RESPONSE_REGULATORY"/>
    <property type="match status" value="1"/>
</dbReference>